<dbReference type="RefSeq" id="WP_173144733.1">
    <property type="nucleotide sequence ID" value="NZ_CP053985.1"/>
</dbReference>
<name>A0A7D4HY67_9BURK</name>
<keyword evidence="1" id="KW-0175">Coiled coil</keyword>
<proteinExistence type="predicted"/>
<sequence>MHHPEPAYVRRTADPRVWRRPRWLLILIGMVAAASAFGQDVIWIGRPSARDYLALNVQRAVEGYAELRQQMAQFEAQVGEARRAYFTAASTDRAAAGDKFGELLFQKDLMIAWPRISAGGDQAQRLASLMTLGNNGRPLDGGIPPSARKAFNHWISAVGFGVGAGLGMTPDPIKAAAALASGGSLKEYEAYRRLRDQAEYDDWEAQHNGAARKLIEPGSAISARLFFGETPMMRGFDHRIAKPENYVLRCMYAGRKEETSLFYFWQGQPPQDIAILLAMNPSGLARLKDHAVNQCPPDDKQARAIEASPIKAIITPEIARDARAQRNSIPLDPIEAQAIQDRNAAARQKLDARKAREDERNAKLQACREALQTEVLAARQDRDRIATDAARAKYRDCSRNAGK</sequence>
<dbReference type="EMBL" id="CP053985">
    <property type="protein sequence ID" value="QKH35760.1"/>
    <property type="molecule type" value="Genomic_DNA"/>
</dbReference>
<reference evidence="2 3" key="1">
    <citation type="submission" date="2020-05" db="EMBL/GenBank/DDBJ databases">
        <title>FDA dAtabase for Regulatory Grade micrObial Sequences (FDA-ARGOS): Supporting development and validation of Infectious Disease Dx tests.</title>
        <authorList>
            <person name="Sproer C."/>
            <person name="Gronow S."/>
            <person name="Severitt S."/>
            <person name="Schroder I."/>
            <person name="Tallon L."/>
            <person name="Sadzewicz L."/>
            <person name="Zhao X."/>
            <person name="Vavikolanu K."/>
            <person name="Mehta A."/>
            <person name="Aluvathingal J."/>
            <person name="Nadendla S."/>
            <person name="Myers T."/>
            <person name="Yan Y."/>
            <person name="Sichtig H."/>
        </authorList>
    </citation>
    <scope>NUCLEOTIDE SEQUENCE [LARGE SCALE GENOMIC DNA]</scope>
    <source>
        <strain evidence="2 3">FDAARGOS_790</strain>
    </source>
</reference>
<dbReference type="KEGG" id="apes:FOC84_12715"/>
<feature type="coiled-coil region" evidence="1">
    <location>
        <begin position="57"/>
        <end position="84"/>
    </location>
</feature>
<protein>
    <submittedName>
        <fullName evidence="2">Uncharacterized protein</fullName>
    </submittedName>
</protein>
<organism evidence="2 3">
    <name type="scientific">Achromobacter pestifer</name>
    <dbReference type="NCBI Taxonomy" id="1353889"/>
    <lineage>
        <taxon>Bacteria</taxon>
        <taxon>Pseudomonadati</taxon>
        <taxon>Pseudomonadota</taxon>
        <taxon>Betaproteobacteria</taxon>
        <taxon>Burkholderiales</taxon>
        <taxon>Alcaligenaceae</taxon>
        <taxon>Achromobacter</taxon>
    </lineage>
</organism>
<gene>
    <name evidence="2" type="ORF">FOC84_12715</name>
</gene>
<keyword evidence="3" id="KW-1185">Reference proteome</keyword>
<evidence type="ECO:0000256" key="1">
    <source>
        <dbReference type="SAM" id="Coils"/>
    </source>
</evidence>
<dbReference type="Proteomes" id="UP000500970">
    <property type="component" value="Chromosome"/>
</dbReference>
<dbReference type="AlphaFoldDB" id="A0A7D4HY67"/>
<evidence type="ECO:0000313" key="3">
    <source>
        <dbReference type="Proteomes" id="UP000500970"/>
    </source>
</evidence>
<accession>A0A7D4HY67</accession>
<evidence type="ECO:0000313" key="2">
    <source>
        <dbReference type="EMBL" id="QKH35760.1"/>
    </source>
</evidence>